<evidence type="ECO:0000313" key="1">
    <source>
        <dbReference type="EMBL" id="KAA5542013.1"/>
    </source>
</evidence>
<dbReference type="EMBL" id="VWSF01000019">
    <property type="protein sequence ID" value="KAA5542013.1"/>
    <property type="molecule type" value="Genomic_DNA"/>
</dbReference>
<dbReference type="AlphaFoldDB" id="A0A5M6D3V9"/>
<proteinExistence type="predicted"/>
<organism evidence="1 2">
    <name type="scientific">Adhaeribacter rhizoryzae</name>
    <dbReference type="NCBI Taxonomy" id="2607907"/>
    <lineage>
        <taxon>Bacteria</taxon>
        <taxon>Pseudomonadati</taxon>
        <taxon>Bacteroidota</taxon>
        <taxon>Cytophagia</taxon>
        <taxon>Cytophagales</taxon>
        <taxon>Hymenobacteraceae</taxon>
        <taxon>Adhaeribacter</taxon>
    </lineage>
</organism>
<name>A0A5M6D3V9_9BACT</name>
<accession>A0A5M6D3V9</accession>
<protein>
    <submittedName>
        <fullName evidence="1">Uncharacterized protein</fullName>
    </submittedName>
</protein>
<dbReference type="Proteomes" id="UP000323426">
    <property type="component" value="Unassembled WGS sequence"/>
</dbReference>
<evidence type="ECO:0000313" key="2">
    <source>
        <dbReference type="Proteomes" id="UP000323426"/>
    </source>
</evidence>
<reference evidence="1 2" key="1">
    <citation type="submission" date="2019-09" db="EMBL/GenBank/DDBJ databases">
        <title>Genome sequence and assembly of Adhaeribacter sp.</title>
        <authorList>
            <person name="Chhetri G."/>
        </authorList>
    </citation>
    <scope>NUCLEOTIDE SEQUENCE [LARGE SCALE GENOMIC DNA]</scope>
    <source>
        <strain evidence="1 2">DK36</strain>
    </source>
</reference>
<keyword evidence="2" id="KW-1185">Reference proteome</keyword>
<gene>
    <name evidence="1" type="ORF">F0145_19695</name>
</gene>
<comment type="caution">
    <text evidence="1">The sequence shown here is derived from an EMBL/GenBank/DDBJ whole genome shotgun (WGS) entry which is preliminary data.</text>
</comment>
<sequence length="185" mass="21187">MVLRYLLVFFFEMSSGISYGQIQLLAPFMDSDSNRAVCPVTQKPGCPAAGFFISQSDWLAGKASFVACLKQPGNRMGHPSPFAMRTIRLITPDGEFIFHPGDIYGYFCNGKLYQFFGGEYYTVRKIISNQILYSAQLQDEPGKAPGVYYYSRNWTSPLHKLSRRNIRKEFSNLNLEQNHFKTRHN</sequence>